<dbReference type="PROSITE" id="PS00678">
    <property type="entry name" value="WD_REPEATS_1"/>
    <property type="match status" value="1"/>
</dbReference>
<dbReference type="AlphaFoldDB" id="A0A3L6RKR9"/>
<accession>A0A3L6RKR9</accession>
<dbReference type="Proteomes" id="UP000275267">
    <property type="component" value="Unassembled WGS sequence"/>
</dbReference>
<reference evidence="6" key="1">
    <citation type="journal article" date="2019" name="Nat. Commun.">
        <title>The genome of broomcorn millet.</title>
        <authorList>
            <person name="Zou C."/>
            <person name="Miki D."/>
            <person name="Li D."/>
            <person name="Tang Q."/>
            <person name="Xiao L."/>
            <person name="Rajput S."/>
            <person name="Deng P."/>
            <person name="Jia W."/>
            <person name="Huang R."/>
            <person name="Zhang M."/>
            <person name="Sun Y."/>
            <person name="Hu J."/>
            <person name="Fu X."/>
            <person name="Schnable P.S."/>
            <person name="Li F."/>
            <person name="Zhang H."/>
            <person name="Feng B."/>
            <person name="Zhu X."/>
            <person name="Liu R."/>
            <person name="Schnable J.C."/>
            <person name="Zhu J.-K."/>
            <person name="Zhang H."/>
        </authorList>
    </citation>
    <scope>NUCLEOTIDE SEQUENCE [LARGE SCALE GENOMIC DNA]</scope>
</reference>
<dbReference type="PANTHER" id="PTHR43991:SF30">
    <property type="entry name" value="OS08G0408200 PROTEIN"/>
    <property type="match status" value="1"/>
</dbReference>
<organism evidence="5 6">
    <name type="scientific">Panicum miliaceum</name>
    <name type="common">Proso millet</name>
    <name type="synonym">Broomcorn millet</name>
    <dbReference type="NCBI Taxonomy" id="4540"/>
    <lineage>
        <taxon>Eukaryota</taxon>
        <taxon>Viridiplantae</taxon>
        <taxon>Streptophyta</taxon>
        <taxon>Embryophyta</taxon>
        <taxon>Tracheophyta</taxon>
        <taxon>Spermatophyta</taxon>
        <taxon>Magnoliopsida</taxon>
        <taxon>Liliopsida</taxon>
        <taxon>Poales</taxon>
        <taxon>Poaceae</taxon>
        <taxon>PACMAD clade</taxon>
        <taxon>Panicoideae</taxon>
        <taxon>Panicodae</taxon>
        <taxon>Paniceae</taxon>
        <taxon>Panicinae</taxon>
        <taxon>Panicum</taxon>
        <taxon>Panicum sect. Panicum</taxon>
    </lineage>
</organism>
<evidence type="ECO:0000313" key="5">
    <source>
        <dbReference type="EMBL" id="RLN04963.1"/>
    </source>
</evidence>
<dbReference type="PROSITE" id="PS50294">
    <property type="entry name" value="WD_REPEATS_REGION"/>
    <property type="match status" value="1"/>
</dbReference>
<evidence type="ECO:0000256" key="2">
    <source>
        <dbReference type="ARBA" id="ARBA00022737"/>
    </source>
</evidence>
<feature type="region of interest" description="Disordered" evidence="4">
    <location>
        <begin position="184"/>
        <end position="203"/>
    </location>
</feature>
<protein>
    <submittedName>
        <fullName evidence="5">WD repeat-containing protein C2A9.03-like</fullName>
    </submittedName>
</protein>
<dbReference type="EMBL" id="PQIB02000008">
    <property type="protein sequence ID" value="RLN04963.1"/>
    <property type="molecule type" value="Genomic_DNA"/>
</dbReference>
<dbReference type="OrthoDB" id="20669at2759"/>
<gene>
    <name evidence="5" type="ORF">C2845_PM13G12010</name>
</gene>
<keyword evidence="6" id="KW-1185">Reference proteome</keyword>
<sequence>MCRLPRSRSIHTASPLRFFSPAAFQNQADQTGILSRHVTSESPPVTRRPVAFPRGRPSRLAPPRPAPDPETSNRRAAHRIGSSDSYPVRHRHAPPPHGTNPHQPLARGPRPHAPVGGAFPSTRPRIQDPSRAPRPGVDWLASPRRLWPPPLLLCFPASPRLASLAAASSIPPCCALASARARPHQKKETQFPNPPGGIHRPASTRSWIPLDRGCCDSDRSGRGEEAEGMDEFELEDNLEFILQSIQELMEDQGENNAFGDANQNELFASIVNYDHENMLPDVSAADVAAGKDMQGIPWEKMLFGRDQYREMKMKNYRNYQNLSYAREDALQECKQVEKDSPYYDFHYNTRRARPSIVHFQLRNLVWATTKHDVYTMHDQSVTHWSSLDQISTELINADDCIVPKQRGHGSQSVAMVQVTTMAVDSNLLVVGGFQGEVICKRLDDDGVVFSTRVTDDENAITNSLEIYQDPSGSRKLVAANNDCSIRIFDTEYFDLLKHYVFPWSVNSVSVSPNGKLFAVLGDHEDGLVVDPKCGKAIGSLRGHLDYSFASAWHPDGNIVATGSQDTTCRLWDIRNLSQSVAVLGGRMGSIRCVKFSSDGRFLATAEPVDFVHIYDSYADYGKSHEIDLFGEIGGLSFSPDTEAFYVGLADQTYGGLIEFTKRHQHHYLNSLW</sequence>
<dbReference type="Gene3D" id="2.130.10.10">
    <property type="entry name" value="YVTN repeat-like/Quinoprotein amine dehydrogenase"/>
    <property type="match status" value="2"/>
</dbReference>
<keyword evidence="1 3" id="KW-0853">WD repeat</keyword>
<evidence type="ECO:0000256" key="3">
    <source>
        <dbReference type="PROSITE-ProRule" id="PRU00221"/>
    </source>
</evidence>
<evidence type="ECO:0000256" key="1">
    <source>
        <dbReference type="ARBA" id="ARBA00022574"/>
    </source>
</evidence>
<name>A0A3L6RKR9_PANMI</name>
<dbReference type="PROSITE" id="PS50082">
    <property type="entry name" value="WD_REPEATS_2"/>
    <property type="match status" value="1"/>
</dbReference>
<dbReference type="InterPro" id="IPR019775">
    <property type="entry name" value="WD40_repeat_CS"/>
</dbReference>
<dbReference type="InterPro" id="IPR036322">
    <property type="entry name" value="WD40_repeat_dom_sf"/>
</dbReference>
<evidence type="ECO:0000313" key="6">
    <source>
        <dbReference type="Proteomes" id="UP000275267"/>
    </source>
</evidence>
<comment type="caution">
    <text evidence="5">The sequence shown here is derived from an EMBL/GenBank/DDBJ whole genome shotgun (WGS) entry which is preliminary data.</text>
</comment>
<dbReference type="STRING" id="4540.A0A3L6RKR9"/>
<feature type="repeat" description="WD" evidence="3">
    <location>
        <begin position="540"/>
        <end position="581"/>
    </location>
</feature>
<dbReference type="FunFam" id="2.130.10.10:FF:000637">
    <property type="entry name" value="WD-40 repeat family protein"/>
    <property type="match status" value="1"/>
</dbReference>
<dbReference type="Pfam" id="PF00400">
    <property type="entry name" value="WD40"/>
    <property type="match status" value="2"/>
</dbReference>
<keyword evidence="2" id="KW-0677">Repeat</keyword>
<dbReference type="SMART" id="SM00320">
    <property type="entry name" value="WD40"/>
    <property type="match status" value="3"/>
</dbReference>
<dbReference type="PANTHER" id="PTHR43991">
    <property type="entry name" value="WD REPEAT PROTEIN (AFU_ORTHOLOGUE AFUA_8G05640)-RELATED"/>
    <property type="match status" value="1"/>
</dbReference>
<dbReference type="SUPFAM" id="SSF50978">
    <property type="entry name" value="WD40 repeat-like"/>
    <property type="match status" value="1"/>
</dbReference>
<dbReference type="InterPro" id="IPR015943">
    <property type="entry name" value="WD40/YVTN_repeat-like_dom_sf"/>
</dbReference>
<evidence type="ECO:0000256" key="4">
    <source>
        <dbReference type="SAM" id="MobiDB-lite"/>
    </source>
</evidence>
<feature type="region of interest" description="Disordered" evidence="4">
    <location>
        <begin position="36"/>
        <end position="136"/>
    </location>
</feature>
<proteinExistence type="predicted"/>
<dbReference type="InterPro" id="IPR001680">
    <property type="entry name" value="WD40_rpt"/>
</dbReference>